<evidence type="ECO:0000313" key="3">
    <source>
        <dbReference type="Proteomes" id="UP000655830"/>
    </source>
</evidence>
<keyword evidence="1" id="KW-1133">Transmembrane helix</keyword>
<keyword evidence="3" id="KW-1185">Reference proteome</keyword>
<dbReference type="RefSeq" id="WP_249333684.1">
    <property type="nucleotide sequence ID" value="NZ_JACRSY010000033.1"/>
</dbReference>
<feature type="transmembrane region" description="Helical" evidence="1">
    <location>
        <begin position="140"/>
        <end position="162"/>
    </location>
</feature>
<protein>
    <recommendedName>
        <fullName evidence="4">TM2 domain-containing protein</fullName>
    </recommendedName>
</protein>
<dbReference type="AlphaFoldDB" id="A0A926EMF5"/>
<comment type="caution">
    <text evidence="2">The sequence shown here is derived from an EMBL/GenBank/DDBJ whole genome shotgun (WGS) entry which is preliminary data.</text>
</comment>
<sequence length="169" mass="19907">MNRNNFFTFLLGLIPGAGQMYLGSMKKGICIMTGFGIVWTICNLLPIYLINFILPVIWFYAFFDTLILGRLNEDERRLDEEEFLHKLKSFLNQDWHTFFTKHRIVLGTVVILLGVYTLFDRLVLPILYRFGDYLGWFHSFFYNIPSLILGILLLIAGFYLIMHFKSNEE</sequence>
<dbReference type="Proteomes" id="UP000655830">
    <property type="component" value="Unassembled WGS sequence"/>
</dbReference>
<evidence type="ECO:0000256" key="1">
    <source>
        <dbReference type="SAM" id="Phobius"/>
    </source>
</evidence>
<evidence type="ECO:0008006" key="4">
    <source>
        <dbReference type="Google" id="ProtNLM"/>
    </source>
</evidence>
<keyword evidence="1" id="KW-0472">Membrane</keyword>
<reference evidence="2" key="1">
    <citation type="submission" date="2020-08" db="EMBL/GenBank/DDBJ databases">
        <title>Genome public.</title>
        <authorList>
            <person name="Liu C."/>
            <person name="Sun Q."/>
        </authorList>
    </citation>
    <scope>NUCLEOTIDE SEQUENCE</scope>
    <source>
        <strain evidence="2">NSJ-12</strain>
    </source>
</reference>
<name>A0A926EMF5_9FIRM</name>
<feature type="transmembrane region" description="Helical" evidence="1">
    <location>
        <begin position="104"/>
        <end position="128"/>
    </location>
</feature>
<proteinExistence type="predicted"/>
<gene>
    <name evidence="2" type="ORF">H8718_15850</name>
</gene>
<accession>A0A926EMF5</accession>
<evidence type="ECO:0000313" key="2">
    <source>
        <dbReference type="EMBL" id="MBC8580992.1"/>
    </source>
</evidence>
<organism evidence="2 3">
    <name type="scientific">Zhenhengia yiwuensis</name>
    <dbReference type="NCBI Taxonomy" id="2763666"/>
    <lineage>
        <taxon>Bacteria</taxon>
        <taxon>Bacillati</taxon>
        <taxon>Bacillota</taxon>
        <taxon>Clostridia</taxon>
        <taxon>Lachnospirales</taxon>
        <taxon>Lachnospiraceae</taxon>
        <taxon>Zhenhengia</taxon>
    </lineage>
</organism>
<feature type="transmembrane region" description="Helical" evidence="1">
    <location>
        <begin position="35"/>
        <end position="61"/>
    </location>
</feature>
<dbReference type="EMBL" id="JACRSY010000033">
    <property type="protein sequence ID" value="MBC8580992.1"/>
    <property type="molecule type" value="Genomic_DNA"/>
</dbReference>
<feature type="transmembrane region" description="Helical" evidence="1">
    <location>
        <begin position="6"/>
        <end position="23"/>
    </location>
</feature>
<keyword evidence="1" id="KW-0812">Transmembrane</keyword>